<keyword evidence="4" id="KW-1185">Reference proteome</keyword>
<feature type="region of interest" description="Disordered" evidence="1">
    <location>
        <begin position="135"/>
        <end position="170"/>
    </location>
</feature>
<dbReference type="InterPro" id="IPR000504">
    <property type="entry name" value="RRM_dom"/>
</dbReference>
<dbReference type="PANTHER" id="PTHR45098:SF1">
    <property type="entry name" value="DNAJ DOMAIN CONTAINING PROTEIN, EXPRESSED"/>
    <property type="match status" value="1"/>
</dbReference>
<feature type="domain" description="J" evidence="2">
    <location>
        <begin position="7"/>
        <end position="77"/>
    </location>
</feature>
<dbReference type="InterPro" id="IPR034254">
    <property type="entry name" value="DNAJC17_RRM"/>
</dbReference>
<dbReference type="Pfam" id="PF00076">
    <property type="entry name" value="RRM_1"/>
    <property type="match status" value="1"/>
</dbReference>
<evidence type="ECO:0000313" key="4">
    <source>
        <dbReference type="Proteomes" id="UP001161247"/>
    </source>
</evidence>
<reference evidence="3" key="1">
    <citation type="submission" date="2023-03" db="EMBL/GenBank/DDBJ databases">
        <authorList>
            <person name="Julca I."/>
        </authorList>
    </citation>
    <scope>NUCLEOTIDE SEQUENCE</scope>
</reference>
<dbReference type="SMART" id="SM00271">
    <property type="entry name" value="DnaJ"/>
    <property type="match status" value="1"/>
</dbReference>
<dbReference type="PROSITE" id="PS50076">
    <property type="entry name" value="DNAJ_2"/>
    <property type="match status" value="1"/>
</dbReference>
<dbReference type="Gene3D" id="3.30.70.330">
    <property type="match status" value="1"/>
</dbReference>
<dbReference type="GO" id="GO:0003723">
    <property type="term" value="F:RNA binding"/>
    <property type="evidence" value="ECO:0007669"/>
    <property type="project" value="InterPro"/>
</dbReference>
<name>A0AAV1EA28_OLDCO</name>
<evidence type="ECO:0000256" key="1">
    <source>
        <dbReference type="SAM" id="MobiDB-lite"/>
    </source>
</evidence>
<protein>
    <submittedName>
        <fullName evidence="3">OLC1v1017716C1</fullName>
    </submittedName>
</protein>
<dbReference type="SUPFAM" id="SSF54928">
    <property type="entry name" value="RNA-binding domain, RBD"/>
    <property type="match status" value="1"/>
</dbReference>
<dbReference type="InterPro" id="IPR012677">
    <property type="entry name" value="Nucleotide-bd_a/b_plait_sf"/>
</dbReference>
<dbReference type="Gene3D" id="1.10.287.110">
    <property type="entry name" value="DnaJ domain"/>
    <property type="match status" value="1"/>
</dbReference>
<dbReference type="InterPro" id="IPR018253">
    <property type="entry name" value="DnaJ_domain_CS"/>
</dbReference>
<evidence type="ECO:0000313" key="3">
    <source>
        <dbReference type="EMBL" id="CAI9116540.1"/>
    </source>
</evidence>
<dbReference type="InterPro" id="IPR035979">
    <property type="entry name" value="RBD_domain_sf"/>
</dbReference>
<dbReference type="PROSITE" id="PS00636">
    <property type="entry name" value="DNAJ_1"/>
    <property type="match status" value="1"/>
</dbReference>
<dbReference type="CDD" id="cd06257">
    <property type="entry name" value="DnaJ"/>
    <property type="match status" value="1"/>
</dbReference>
<dbReference type="PANTHER" id="PTHR45098">
    <property type="entry name" value="DNAJ DOMAIN CONTAINING PROTEIN, EXPRESSED"/>
    <property type="match status" value="1"/>
</dbReference>
<gene>
    <name evidence="3" type="ORF">OLC1_LOCUS22809</name>
</gene>
<dbReference type="InterPro" id="IPR001623">
    <property type="entry name" value="DnaJ_domain"/>
</dbReference>
<dbReference type="InterPro" id="IPR036869">
    <property type="entry name" value="J_dom_sf"/>
</dbReference>
<accession>A0AAV1EA28</accession>
<dbReference type="EMBL" id="OX459125">
    <property type="protein sequence ID" value="CAI9116540.1"/>
    <property type="molecule type" value="Genomic_DNA"/>
</dbReference>
<dbReference type="SUPFAM" id="SSF46565">
    <property type="entry name" value="Chaperone J-domain"/>
    <property type="match status" value="1"/>
</dbReference>
<dbReference type="AlphaFoldDB" id="A0AAV1EA28"/>
<dbReference type="Pfam" id="PF00226">
    <property type="entry name" value="DnaJ"/>
    <property type="match status" value="1"/>
</dbReference>
<evidence type="ECO:0000259" key="2">
    <source>
        <dbReference type="PROSITE" id="PS50076"/>
    </source>
</evidence>
<organism evidence="3 4">
    <name type="scientific">Oldenlandia corymbosa var. corymbosa</name>
    <dbReference type="NCBI Taxonomy" id="529605"/>
    <lineage>
        <taxon>Eukaryota</taxon>
        <taxon>Viridiplantae</taxon>
        <taxon>Streptophyta</taxon>
        <taxon>Embryophyta</taxon>
        <taxon>Tracheophyta</taxon>
        <taxon>Spermatophyta</taxon>
        <taxon>Magnoliopsida</taxon>
        <taxon>eudicotyledons</taxon>
        <taxon>Gunneridae</taxon>
        <taxon>Pentapetalae</taxon>
        <taxon>asterids</taxon>
        <taxon>lamiids</taxon>
        <taxon>Gentianales</taxon>
        <taxon>Rubiaceae</taxon>
        <taxon>Rubioideae</taxon>
        <taxon>Spermacoceae</taxon>
        <taxon>Hedyotis-Oldenlandia complex</taxon>
        <taxon>Oldenlandia</taxon>
    </lineage>
</organism>
<dbReference type="Proteomes" id="UP001161247">
    <property type="component" value="Chromosome 8"/>
</dbReference>
<sequence>MDAVDVDHYVVLGLPSGEEGAKLSDKEIGKAYRSKALELHPDKRLDYPDAKANFVRLKESYEILKDAKARKLFDDLMRVRREKFRLQSLQSAKRRKLMSELEERERSAAFAVEPQAERITRKFKEEVAKIRAMFCNKTAPSASPTHPNKEKKSRRSKGNTEEEGSISSADKEKMVKVSWEEFGTDDYSAQRLREIFGEFGKVEDVAILSSNDDKKKKCSALVVMASKDAAVAATSTVLGDLSNPLFVSLLYPAEASEFHPFSGVQRNVEPEEPPLSKFVGAGFQAFEDLVLGNMKKKKAAEEQSG</sequence>
<dbReference type="CDD" id="cd12429">
    <property type="entry name" value="RRM_DNAJC17"/>
    <property type="match status" value="1"/>
</dbReference>
<proteinExistence type="predicted"/>